<dbReference type="PANTHER" id="PTHR12873:SF0">
    <property type="entry name" value="TWINKLE MTDNA HELICASE"/>
    <property type="match status" value="1"/>
</dbReference>
<keyword evidence="3" id="KW-1185">Reference proteome</keyword>
<dbReference type="InterPro" id="IPR027032">
    <property type="entry name" value="Twinkle-like"/>
</dbReference>
<protein>
    <submittedName>
        <fullName evidence="2">DnaB-like helicase C-terminal domain-containing protein</fullName>
    </submittedName>
</protein>
<dbReference type="Pfam" id="PF13155">
    <property type="entry name" value="Toprim_2"/>
    <property type="match status" value="1"/>
</dbReference>
<dbReference type="PANTHER" id="PTHR12873">
    <property type="entry name" value="T7-LIKE MITOCHONDRIAL DNA HELICASE"/>
    <property type="match status" value="1"/>
</dbReference>
<accession>A0ABW8TNU4</accession>
<organism evidence="2 3">
    <name type="scientific">Candidatus Clostridium radicumherbarum</name>
    <dbReference type="NCBI Taxonomy" id="3381662"/>
    <lineage>
        <taxon>Bacteria</taxon>
        <taxon>Bacillati</taxon>
        <taxon>Bacillota</taxon>
        <taxon>Clostridia</taxon>
        <taxon>Eubacteriales</taxon>
        <taxon>Clostridiaceae</taxon>
        <taxon>Clostridium</taxon>
    </lineage>
</organism>
<dbReference type="InterPro" id="IPR027417">
    <property type="entry name" value="P-loop_NTPase"/>
</dbReference>
<proteinExistence type="predicted"/>
<evidence type="ECO:0000313" key="2">
    <source>
        <dbReference type="EMBL" id="MFL0266823.1"/>
    </source>
</evidence>
<comment type="caution">
    <text evidence="2">The sequence shown here is derived from an EMBL/GenBank/DDBJ whole genome shotgun (WGS) entry which is preliminary data.</text>
</comment>
<name>A0ABW8TNU4_9CLOT</name>
<gene>
    <name evidence="2" type="ORF">ACJDUH_01820</name>
</gene>
<dbReference type="SUPFAM" id="SSF52540">
    <property type="entry name" value="P-loop containing nucleoside triphosphate hydrolases"/>
    <property type="match status" value="1"/>
</dbReference>
<dbReference type="RefSeq" id="WP_406763444.1">
    <property type="nucleotide sequence ID" value="NZ_JBJHZY010000001.1"/>
</dbReference>
<dbReference type="PROSITE" id="PS51199">
    <property type="entry name" value="SF4_HELICASE"/>
    <property type="match status" value="1"/>
</dbReference>
<feature type="domain" description="SF4 helicase" evidence="1">
    <location>
        <begin position="161"/>
        <end position="441"/>
    </location>
</feature>
<evidence type="ECO:0000259" key="1">
    <source>
        <dbReference type="PROSITE" id="PS51199"/>
    </source>
</evidence>
<dbReference type="Pfam" id="PF03796">
    <property type="entry name" value="DnaB_C"/>
    <property type="match status" value="1"/>
</dbReference>
<dbReference type="CDD" id="cd01029">
    <property type="entry name" value="TOPRIM_primases"/>
    <property type="match status" value="1"/>
</dbReference>
<dbReference type="Gene3D" id="3.40.50.300">
    <property type="entry name" value="P-loop containing nucleotide triphosphate hydrolases"/>
    <property type="match status" value="1"/>
</dbReference>
<dbReference type="Gene3D" id="3.40.1360.10">
    <property type="match status" value="1"/>
</dbReference>
<dbReference type="InterPro" id="IPR034154">
    <property type="entry name" value="TOPRIM_DnaG/twinkle"/>
</dbReference>
<dbReference type="InterPro" id="IPR007694">
    <property type="entry name" value="DNA_helicase_DnaB-like_C"/>
</dbReference>
<sequence length="468" mass="53782">MTVKYRPSRKVAKVETKTWCQKEKDTSPLLFGMDKIDVTKPLLICEGEIDSLAVIEAGFTNAVSVPFGANNYHWIEYNWEWLTQFEKIIIWSDNDDAGERMRKEVVPRLGEYRCYVVTSPHKDINLHLYKEGKESVITAIEAANEIPIKDVVDLADIADFDINKAEKISSGFASLDKWIGGFVLGTVNIITGYNSSGKFTLINQLCIAEPLEQGYNTFIFSGELSRSQLRAWIQFPLAGPEYSLESDNAPNQPKGYYIPREIKSAMDDWYRKKVHVYSNEDDLRAKSLLNKMEELAKRYGTKNFVLDNLMMIDLECSEYELNKKQKEFVLNLKTFARKFNSVIHLIAHPRKTDVIRRLTKLDVAGSGDITNLADYVISIHRVSEEEKQDKLTNRGDVIVPACPYDNMIDLFKNRPLGHQDKTIGLYFHYPSKRLYGASDNLNKKFSWINTWKPILECAVEVEEKCPWD</sequence>
<dbReference type="SUPFAM" id="SSF56731">
    <property type="entry name" value="DNA primase core"/>
    <property type="match status" value="1"/>
</dbReference>
<evidence type="ECO:0000313" key="3">
    <source>
        <dbReference type="Proteomes" id="UP001623661"/>
    </source>
</evidence>
<dbReference type="Proteomes" id="UP001623661">
    <property type="component" value="Unassembled WGS sequence"/>
</dbReference>
<dbReference type="EMBL" id="JBJHZY010000001">
    <property type="protein sequence ID" value="MFL0266823.1"/>
    <property type="molecule type" value="Genomic_DNA"/>
</dbReference>
<reference evidence="2 3" key="1">
    <citation type="submission" date="2024-11" db="EMBL/GenBank/DDBJ databases">
        <authorList>
            <person name="Heng Y.C."/>
            <person name="Lim A.C.H."/>
            <person name="Lee J.K.Y."/>
            <person name="Kittelmann S."/>
        </authorList>
    </citation>
    <scope>NUCLEOTIDE SEQUENCE [LARGE SCALE GENOMIC DNA]</scope>
    <source>
        <strain evidence="2 3">WILCCON 0202</strain>
    </source>
</reference>